<keyword evidence="11 16" id="KW-1133">Transmembrane helix</keyword>
<evidence type="ECO:0000256" key="12">
    <source>
        <dbReference type="ARBA" id="ARBA00023136"/>
    </source>
</evidence>
<dbReference type="GO" id="GO:0016020">
    <property type="term" value="C:membrane"/>
    <property type="evidence" value="ECO:0007669"/>
    <property type="project" value="UniProtKB-SubCell"/>
</dbReference>
<evidence type="ECO:0000313" key="17">
    <source>
        <dbReference type="EMBL" id="KAF7995356.1"/>
    </source>
</evidence>
<evidence type="ECO:0000256" key="8">
    <source>
        <dbReference type="ARBA" id="ARBA00022723"/>
    </source>
</evidence>
<dbReference type="GO" id="GO:0046854">
    <property type="term" value="P:phosphatidylinositol phosphate biosynthetic process"/>
    <property type="evidence" value="ECO:0007669"/>
    <property type="project" value="InterPro"/>
</dbReference>
<proteinExistence type="inferred from homology"/>
<dbReference type="AlphaFoldDB" id="A0A834Y2I7"/>
<keyword evidence="18" id="KW-1185">Reference proteome</keyword>
<feature type="binding site" evidence="15">
    <location>
        <position position="169"/>
    </location>
    <ligand>
        <name>Mg(2+)</name>
        <dbReference type="ChEBI" id="CHEBI:18420"/>
        <label>1</label>
        <note>catalytic</note>
    </ligand>
</feature>
<dbReference type="GO" id="GO:0008254">
    <property type="term" value="F:3'-nucleotidase activity"/>
    <property type="evidence" value="ECO:0007669"/>
    <property type="project" value="TreeGrafter"/>
</dbReference>
<comment type="pathway">
    <text evidence="4">Polyol metabolism; myo-inositol biosynthesis; myo-inositol from D-glucose 6-phosphate: step 2/2.</text>
</comment>
<evidence type="ECO:0000256" key="6">
    <source>
        <dbReference type="ARBA" id="ARBA00013106"/>
    </source>
</evidence>
<dbReference type="EMBL" id="JACMRX010000002">
    <property type="protein sequence ID" value="KAF7995356.1"/>
    <property type="molecule type" value="Genomic_DNA"/>
</dbReference>
<dbReference type="PANTHER" id="PTHR43028:SF4">
    <property type="entry name" value="INOSITOL MONOPHOSPHATASE 3"/>
    <property type="match status" value="1"/>
</dbReference>
<evidence type="ECO:0000256" key="13">
    <source>
        <dbReference type="ARBA" id="ARBA00042119"/>
    </source>
</evidence>
<dbReference type="FunFam" id="3.30.540.10:FF:000012">
    <property type="entry name" value="Blast:Putative inositol monophosphatase 3"/>
    <property type="match status" value="1"/>
</dbReference>
<comment type="cofactor">
    <cofactor evidence="2 15">
        <name>Mg(2+)</name>
        <dbReference type="ChEBI" id="CHEBI:18420"/>
    </cofactor>
</comment>
<evidence type="ECO:0000256" key="3">
    <source>
        <dbReference type="ARBA" id="ARBA00004167"/>
    </source>
</evidence>
<evidence type="ECO:0000256" key="5">
    <source>
        <dbReference type="ARBA" id="ARBA00009759"/>
    </source>
</evidence>
<name>A0A834Y2I7_APHGI</name>
<evidence type="ECO:0000256" key="16">
    <source>
        <dbReference type="SAM" id="Phobius"/>
    </source>
</evidence>
<gene>
    <name evidence="17" type="ORF">HCN44_006463</name>
</gene>
<evidence type="ECO:0000256" key="2">
    <source>
        <dbReference type="ARBA" id="ARBA00001946"/>
    </source>
</evidence>
<protein>
    <recommendedName>
        <fullName evidence="6">inositol-phosphate phosphatase</fullName>
        <ecNumber evidence="6">3.1.3.25</ecNumber>
    </recommendedName>
    <alternativeName>
        <fullName evidence="14">Inositol-1(or 4)-monophosphatase 3</fullName>
    </alternativeName>
    <alternativeName>
        <fullName evidence="13">Myo-inositol monophosphatase A3</fullName>
    </alternativeName>
</protein>
<dbReference type="GO" id="GO:0012505">
    <property type="term" value="C:endomembrane system"/>
    <property type="evidence" value="ECO:0007669"/>
    <property type="project" value="TreeGrafter"/>
</dbReference>
<organism evidence="17 18">
    <name type="scientific">Aphidius gifuensis</name>
    <name type="common">Parasitoid wasp</name>
    <dbReference type="NCBI Taxonomy" id="684658"/>
    <lineage>
        <taxon>Eukaryota</taxon>
        <taxon>Metazoa</taxon>
        <taxon>Ecdysozoa</taxon>
        <taxon>Arthropoda</taxon>
        <taxon>Hexapoda</taxon>
        <taxon>Insecta</taxon>
        <taxon>Pterygota</taxon>
        <taxon>Neoptera</taxon>
        <taxon>Endopterygota</taxon>
        <taxon>Hymenoptera</taxon>
        <taxon>Apocrita</taxon>
        <taxon>Ichneumonoidea</taxon>
        <taxon>Braconidae</taxon>
        <taxon>Aphidiinae</taxon>
        <taxon>Aphidius</taxon>
    </lineage>
</organism>
<accession>A0A834Y2I7</accession>
<evidence type="ECO:0000256" key="7">
    <source>
        <dbReference type="ARBA" id="ARBA00022692"/>
    </source>
</evidence>
<dbReference type="InterPro" id="IPR000760">
    <property type="entry name" value="Inositol_monophosphatase-like"/>
</dbReference>
<evidence type="ECO:0000256" key="9">
    <source>
        <dbReference type="ARBA" id="ARBA00022801"/>
    </source>
</evidence>
<dbReference type="GO" id="GO:0046872">
    <property type="term" value="F:metal ion binding"/>
    <property type="evidence" value="ECO:0007669"/>
    <property type="project" value="UniProtKB-KW"/>
</dbReference>
<dbReference type="GO" id="GO:0052834">
    <property type="term" value="F:inositol monophosphate phosphatase activity"/>
    <property type="evidence" value="ECO:0007669"/>
    <property type="project" value="UniProtKB-EC"/>
</dbReference>
<dbReference type="OrthoDB" id="74460at2759"/>
<dbReference type="PROSITE" id="PS00630">
    <property type="entry name" value="IMP_2"/>
    <property type="match status" value="1"/>
</dbReference>
<dbReference type="Pfam" id="PF00459">
    <property type="entry name" value="Inositol_P"/>
    <property type="match status" value="1"/>
</dbReference>
<comment type="subcellular location">
    <subcellularLocation>
        <location evidence="3">Membrane</location>
        <topology evidence="3">Single-pass membrane protein</topology>
    </subcellularLocation>
</comment>
<feature type="transmembrane region" description="Helical" evidence="16">
    <location>
        <begin position="12"/>
        <end position="30"/>
    </location>
</feature>
<dbReference type="InterPro" id="IPR050725">
    <property type="entry name" value="CysQ/Inositol_MonoPase"/>
</dbReference>
<reference evidence="17 18" key="1">
    <citation type="submission" date="2020-08" db="EMBL/GenBank/DDBJ databases">
        <title>Aphidius gifuensis genome sequencing and assembly.</title>
        <authorList>
            <person name="Du Z."/>
        </authorList>
    </citation>
    <scope>NUCLEOTIDE SEQUENCE [LARGE SCALE GENOMIC DNA]</scope>
    <source>
        <strain evidence="17">YNYX2018</strain>
        <tissue evidence="17">Adults</tissue>
    </source>
</reference>
<keyword evidence="12 16" id="KW-0472">Membrane</keyword>
<evidence type="ECO:0000256" key="4">
    <source>
        <dbReference type="ARBA" id="ARBA00005152"/>
    </source>
</evidence>
<dbReference type="Proteomes" id="UP000639338">
    <property type="component" value="Unassembled WGS sequence"/>
</dbReference>
<comment type="caution">
    <text evidence="17">The sequence shown here is derived from an EMBL/GenBank/DDBJ whole genome shotgun (WGS) entry which is preliminary data.</text>
</comment>
<feature type="binding site" evidence="15">
    <location>
        <position position="121"/>
    </location>
    <ligand>
        <name>Mg(2+)</name>
        <dbReference type="ChEBI" id="CHEBI:18420"/>
        <label>1</label>
        <note>catalytic</note>
    </ligand>
</feature>
<sequence length="358" mass="39466">MTIKIGSSVRIHRYAIGISIILFILFYIYAIREVSYLSSRFNNKQKFVSLRSLLKSSIKASKLGGIEIADVHNNYKNINIEIKGKTKEGIDDPVTIADYKSHCAMYNYLQTMFPTINIISEESKKNCDDVLSSSDAIIAEETIVFDDDVDGYYDTSIDPDDITVWIDPLDATKEFTENLLNYVTTMVCIAIKGVPIIGIIHKPFGTSDDTYWAWPEHGYSKNLAAIKNSIVNDDNDDDDGGVVKPILIVSRSHAGEINNISKNAIGDNVKIISAAGAGYKALEVISGNATAYVHNTLIKKWDICAGAAIITAMGGSVTSLTGQPLDNFGAKDNVSLDDGILATMKHHNWYLDKFVKKY</sequence>
<comment type="similarity">
    <text evidence="5">Belongs to the inositol monophosphatase superfamily.</text>
</comment>
<dbReference type="Gene3D" id="3.30.540.10">
    <property type="entry name" value="Fructose-1,6-Bisphosphatase, subunit A, domain 1"/>
    <property type="match status" value="1"/>
</dbReference>
<evidence type="ECO:0000313" key="18">
    <source>
        <dbReference type="Proteomes" id="UP000639338"/>
    </source>
</evidence>
<evidence type="ECO:0000256" key="14">
    <source>
        <dbReference type="ARBA" id="ARBA00042949"/>
    </source>
</evidence>
<keyword evidence="8 15" id="KW-0479">Metal-binding</keyword>
<keyword evidence="10 15" id="KW-0460">Magnesium</keyword>
<comment type="catalytic activity">
    <reaction evidence="1">
        <text>a myo-inositol phosphate + H2O = myo-inositol + phosphate</text>
        <dbReference type="Rhea" id="RHEA:24056"/>
        <dbReference type="ChEBI" id="CHEBI:15377"/>
        <dbReference type="ChEBI" id="CHEBI:17268"/>
        <dbReference type="ChEBI" id="CHEBI:43474"/>
        <dbReference type="ChEBI" id="CHEBI:84139"/>
        <dbReference type="EC" id="3.1.3.25"/>
    </reaction>
</comment>
<evidence type="ECO:0000256" key="10">
    <source>
        <dbReference type="ARBA" id="ARBA00022842"/>
    </source>
</evidence>
<feature type="binding site" evidence="15">
    <location>
        <position position="170"/>
    </location>
    <ligand>
        <name>Mg(2+)</name>
        <dbReference type="ChEBI" id="CHEBI:18420"/>
        <label>1</label>
        <note>catalytic</note>
    </ligand>
</feature>
<feature type="binding site" evidence="15">
    <location>
        <position position="302"/>
    </location>
    <ligand>
        <name>Mg(2+)</name>
        <dbReference type="ChEBI" id="CHEBI:18420"/>
        <label>1</label>
        <note>catalytic</note>
    </ligand>
</feature>
<dbReference type="InterPro" id="IPR020550">
    <property type="entry name" value="Inositol_monophosphatase_CS"/>
</dbReference>
<keyword evidence="7 16" id="KW-0812">Transmembrane</keyword>
<feature type="binding site" evidence="15">
    <location>
        <position position="167"/>
    </location>
    <ligand>
        <name>Mg(2+)</name>
        <dbReference type="ChEBI" id="CHEBI:18420"/>
        <label>1</label>
        <note>catalytic</note>
    </ligand>
</feature>
<evidence type="ECO:0000256" key="11">
    <source>
        <dbReference type="ARBA" id="ARBA00022989"/>
    </source>
</evidence>
<dbReference type="GO" id="GO:0005737">
    <property type="term" value="C:cytoplasm"/>
    <property type="evidence" value="ECO:0007669"/>
    <property type="project" value="UniProtKB-ARBA"/>
</dbReference>
<evidence type="ECO:0000256" key="15">
    <source>
        <dbReference type="PIRSR" id="PIRSR600760-2"/>
    </source>
</evidence>
<dbReference type="PANTHER" id="PTHR43028">
    <property type="entry name" value="3'(2'),5'-BISPHOSPHATE NUCLEOTIDASE 1"/>
    <property type="match status" value="1"/>
</dbReference>
<dbReference type="SUPFAM" id="SSF56655">
    <property type="entry name" value="Carbohydrate phosphatase"/>
    <property type="match status" value="1"/>
</dbReference>
<keyword evidence="9" id="KW-0378">Hydrolase</keyword>
<dbReference type="EC" id="3.1.3.25" evidence="6"/>
<evidence type="ECO:0000256" key="1">
    <source>
        <dbReference type="ARBA" id="ARBA00001033"/>
    </source>
</evidence>
<dbReference type="Gene3D" id="3.40.190.80">
    <property type="match status" value="1"/>
</dbReference>